<dbReference type="AlphaFoldDB" id="A0AAP7A2V7"/>
<dbReference type="Gene3D" id="3.90.25.10">
    <property type="entry name" value="UDP-galactose 4-epimerase, domain 1"/>
    <property type="match status" value="1"/>
</dbReference>
<dbReference type="Proteomes" id="UP000552038">
    <property type="component" value="Unassembled WGS sequence"/>
</dbReference>
<dbReference type="EMBL" id="JABFOR010000048">
    <property type="protein sequence ID" value="NOJ73544.1"/>
    <property type="molecule type" value="Genomic_DNA"/>
</dbReference>
<dbReference type="Gene3D" id="3.40.50.720">
    <property type="entry name" value="NAD(P)-binding Rossmann-like Domain"/>
    <property type="match status" value="1"/>
</dbReference>
<dbReference type="InterPro" id="IPR008030">
    <property type="entry name" value="NmrA-like"/>
</dbReference>
<gene>
    <name evidence="2" type="ORF">HMI46_23780</name>
</gene>
<dbReference type="PANTHER" id="PTHR43162">
    <property type="match status" value="1"/>
</dbReference>
<proteinExistence type="predicted"/>
<evidence type="ECO:0000313" key="3">
    <source>
        <dbReference type="Proteomes" id="UP000552038"/>
    </source>
</evidence>
<reference evidence="2 3" key="1">
    <citation type="submission" date="2020-05" db="EMBL/GenBank/DDBJ databases">
        <title>Whole genome sequencing and identification of novel metabolites from Paenibacillus alvei strain JR949.</title>
        <authorList>
            <person name="Rajendhran J."/>
            <person name="Sree Pranav P."/>
            <person name="Mahalakshmi B."/>
            <person name="Karthikeyan R."/>
        </authorList>
    </citation>
    <scope>NUCLEOTIDE SEQUENCE [LARGE SCALE GENOMIC DNA]</scope>
    <source>
        <strain evidence="2 3">JR949</strain>
    </source>
</reference>
<organism evidence="2 3">
    <name type="scientific">Paenibacillus alvei</name>
    <name type="common">Bacillus alvei</name>
    <dbReference type="NCBI Taxonomy" id="44250"/>
    <lineage>
        <taxon>Bacteria</taxon>
        <taxon>Bacillati</taxon>
        <taxon>Bacillota</taxon>
        <taxon>Bacilli</taxon>
        <taxon>Bacillales</taxon>
        <taxon>Paenibacillaceae</taxon>
        <taxon>Paenibacillus</taxon>
    </lineage>
</organism>
<evidence type="ECO:0000313" key="2">
    <source>
        <dbReference type="EMBL" id="NOJ73544.1"/>
    </source>
</evidence>
<dbReference type="RefSeq" id="WP_163976575.1">
    <property type="nucleotide sequence ID" value="NZ_JABFOR010000048.1"/>
</dbReference>
<sequence length="288" mass="32230">MIVIIGATGTIGNALLTQLVQSNTPVRAISRETEKLKTQLAKLNQADIEVAQADASDIQSLRYALLGADQLFVAMSNSPLQVELESNVIRTAAEVGIEHIVKISSPEYRQHTPVEVARWHQEIEQILHDSNMLHTILRPYAFMQNLLRMKESISKQNAFYGSMGDAVCNFIDCRDIAAVAAVALTNREKAGRTYTLTGSELFNYEQIAAKFTTLLGRAVRYIDLDRETHLRNLMEFEQMPAWLANHVVEIQAMSAAIPEQPTRTVANLLGQEPRTLDAFLQEHIGLFR</sequence>
<dbReference type="SUPFAM" id="SSF51735">
    <property type="entry name" value="NAD(P)-binding Rossmann-fold domains"/>
    <property type="match status" value="1"/>
</dbReference>
<evidence type="ECO:0000259" key="1">
    <source>
        <dbReference type="Pfam" id="PF05368"/>
    </source>
</evidence>
<dbReference type="InterPro" id="IPR051604">
    <property type="entry name" value="Ergot_Alk_Oxidoreductase"/>
</dbReference>
<protein>
    <submittedName>
        <fullName evidence="2">NmrA family NAD(P)-binding protein</fullName>
    </submittedName>
</protein>
<comment type="caution">
    <text evidence="2">The sequence shown here is derived from an EMBL/GenBank/DDBJ whole genome shotgun (WGS) entry which is preliminary data.</text>
</comment>
<name>A0AAP7A2V7_PAEAL</name>
<accession>A0AAP7A2V7</accession>
<dbReference type="InterPro" id="IPR036291">
    <property type="entry name" value="NAD(P)-bd_dom_sf"/>
</dbReference>
<dbReference type="PANTHER" id="PTHR43162:SF1">
    <property type="entry name" value="PRESTALK A DIFFERENTIATION PROTEIN A"/>
    <property type="match status" value="1"/>
</dbReference>
<feature type="domain" description="NmrA-like" evidence="1">
    <location>
        <begin position="2"/>
        <end position="279"/>
    </location>
</feature>
<dbReference type="Pfam" id="PF05368">
    <property type="entry name" value="NmrA"/>
    <property type="match status" value="1"/>
</dbReference>